<proteinExistence type="predicted"/>
<dbReference type="PaxDb" id="3708-A0A078HSB3"/>
<dbReference type="Gramene" id="CDY41490">
    <property type="protein sequence ID" value="CDY41490"/>
    <property type="gene ID" value="GSBRNA2T00073101001"/>
</dbReference>
<dbReference type="AlphaFoldDB" id="A0A078HSB3"/>
<evidence type="ECO:0000313" key="2">
    <source>
        <dbReference type="Proteomes" id="UP000028999"/>
    </source>
</evidence>
<dbReference type="STRING" id="3708.A0A078HSB3"/>
<dbReference type="Proteomes" id="UP000028999">
    <property type="component" value="Unassembled WGS sequence"/>
</dbReference>
<reference evidence="1 2" key="1">
    <citation type="journal article" date="2014" name="Science">
        <title>Plant genetics. Early allopolyploid evolution in the post-Neolithic Brassica napus oilseed genome.</title>
        <authorList>
            <person name="Chalhoub B."/>
            <person name="Denoeud F."/>
            <person name="Liu S."/>
            <person name="Parkin I.A."/>
            <person name="Tang H."/>
            <person name="Wang X."/>
            <person name="Chiquet J."/>
            <person name="Belcram H."/>
            <person name="Tong C."/>
            <person name="Samans B."/>
            <person name="Correa M."/>
            <person name="Da Silva C."/>
            <person name="Just J."/>
            <person name="Falentin C."/>
            <person name="Koh C.S."/>
            <person name="Le Clainche I."/>
            <person name="Bernard M."/>
            <person name="Bento P."/>
            <person name="Noel B."/>
            <person name="Labadie K."/>
            <person name="Alberti A."/>
            <person name="Charles M."/>
            <person name="Arnaud D."/>
            <person name="Guo H."/>
            <person name="Daviaud C."/>
            <person name="Alamery S."/>
            <person name="Jabbari K."/>
            <person name="Zhao M."/>
            <person name="Edger P.P."/>
            <person name="Chelaifa H."/>
            <person name="Tack D."/>
            <person name="Lassalle G."/>
            <person name="Mestiri I."/>
            <person name="Schnel N."/>
            <person name="Le Paslier M.C."/>
            <person name="Fan G."/>
            <person name="Renault V."/>
            <person name="Bayer P.E."/>
            <person name="Golicz A.A."/>
            <person name="Manoli S."/>
            <person name="Lee T.H."/>
            <person name="Thi V.H."/>
            <person name="Chalabi S."/>
            <person name="Hu Q."/>
            <person name="Fan C."/>
            <person name="Tollenaere R."/>
            <person name="Lu Y."/>
            <person name="Battail C."/>
            <person name="Shen J."/>
            <person name="Sidebottom C.H."/>
            <person name="Wang X."/>
            <person name="Canaguier A."/>
            <person name="Chauveau A."/>
            <person name="Berard A."/>
            <person name="Deniot G."/>
            <person name="Guan M."/>
            <person name="Liu Z."/>
            <person name="Sun F."/>
            <person name="Lim Y.P."/>
            <person name="Lyons E."/>
            <person name="Town C.D."/>
            <person name="Bancroft I."/>
            <person name="Wang X."/>
            <person name="Meng J."/>
            <person name="Ma J."/>
            <person name="Pires J.C."/>
            <person name="King G.J."/>
            <person name="Brunel D."/>
            <person name="Delourme R."/>
            <person name="Renard M."/>
            <person name="Aury J.M."/>
            <person name="Adams K.L."/>
            <person name="Batley J."/>
            <person name="Snowdon R.J."/>
            <person name="Tost J."/>
            <person name="Edwards D."/>
            <person name="Zhou Y."/>
            <person name="Hua W."/>
            <person name="Sharpe A.G."/>
            <person name="Paterson A.H."/>
            <person name="Guan C."/>
            <person name="Wincker P."/>
        </authorList>
    </citation>
    <scope>NUCLEOTIDE SEQUENCE [LARGE SCALE GENOMIC DNA]</scope>
    <source>
        <strain evidence="2">cv. Darmor-bzh</strain>
    </source>
</reference>
<organism evidence="1 2">
    <name type="scientific">Brassica napus</name>
    <name type="common">Rape</name>
    <dbReference type="NCBI Taxonomy" id="3708"/>
    <lineage>
        <taxon>Eukaryota</taxon>
        <taxon>Viridiplantae</taxon>
        <taxon>Streptophyta</taxon>
        <taxon>Embryophyta</taxon>
        <taxon>Tracheophyta</taxon>
        <taxon>Spermatophyta</taxon>
        <taxon>Magnoliopsida</taxon>
        <taxon>eudicotyledons</taxon>
        <taxon>Gunneridae</taxon>
        <taxon>Pentapetalae</taxon>
        <taxon>rosids</taxon>
        <taxon>malvids</taxon>
        <taxon>Brassicales</taxon>
        <taxon>Brassicaceae</taxon>
        <taxon>Brassiceae</taxon>
        <taxon>Brassica</taxon>
    </lineage>
</organism>
<evidence type="ECO:0000313" key="1">
    <source>
        <dbReference type="EMBL" id="CDY41490.1"/>
    </source>
</evidence>
<protein>
    <submittedName>
        <fullName evidence="1">BnaA08g20920D protein</fullName>
    </submittedName>
</protein>
<gene>
    <name evidence="1" type="primary">BnaA08g20920D</name>
    <name evidence="1" type="ORF">GSBRNA2T00073101001</name>
</gene>
<dbReference type="EMBL" id="LK032498">
    <property type="protein sequence ID" value="CDY41490.1"/>
    <property type="molecule type" value="Genomic_DNA"/>
</dbReference>
<keyword evidence="2" id="KW-1185">Reference proteome</keyword>
<sequence>MVDGTSLCCLYEYFCHWNVIFDDGHAFHDGRLEEVVLRHLDAEDGQTVIAKDIRLSDFLENMHI</sequence>
<name>A0A078HSB3_BRANA</name>
<accession>A0A078HSB3</accession>